<dbReference type="AlphaFoldDB" id="A0A9Q2HFU3"/>
<dbReference type="Pfam" id="PF05175">
    <property type="entry name" value="MTS"/>
    <property type="match status" value="1"/>
</dbReference>
<dbReference type="PANTHER" id="PTHR47739:SF1">
    <property type="entry name" value="TRNA1(VAL) (ADENINE(37)-N6)-METHYLTRANSFERASE"/>
    <property type="match status" value="1"/>
</dbReference>
<dbReference type="Gene3D" id="3.40.50.150">
    <property type="entry name" value="Vaccinia Virus protein VP39"/>
    <property type="match status" value="1"/>
</dbReference>
<dbReference type="SUPFAM" id="SSF53335">
    <property type="entry name" value="S-adenosyl-L-methionine-dependent methyltransferases"/>
    <property type="match status" value="1"/>
</dbReference>
<accession>A0A9Q2HFU3</accession>
<dbReference type="RefSeq" id="WP_183675352.1">
    <property type="nucleotide sequence ID" value="NZ_CBCRYX010000013.1"/>
</dbReference>
<dbReference type="InterPro" id="IPR029063">
    <property type="entry name" value="SAM-dependent_MTases_sf"/>
</dbReference>
<dbReference type="CDD" id="cd02440">
    <property type="entry name" value="AdoMet_MTases"/>
    <property type="match status" value="1"/>
</dbReference>
<organism evidence="2 3">
    <name type="scientific">Nosocomiicoccus ampullae</name>
    <dbReference type="NCBI Taxonomy" id="489910"/>
    <lineage>
        <taxon>Bacteria</taxon>
        <taxon>Bacillati</taxon>
        <taxon>Bacillota</taxon>
        <taxon>Bacilli</taxon>
        <taxon>Bacillales</taxon>
        <taxon>Staphylococcaceae</taxon>
        <taxon>Nosocomiicoccus</taxon>
    </lineage>
</organism>
<dbReference type="EMBL" id="JACHHF010000010">
    <property type="protein sequence ID" value="MBB5176604.1"/>
    <property type="molecule type" value="Genomic_DNA"/>
</dbReference>
<dbReference type="InterPro" id="IPR007848">
    <property type="entry name" value="Small_mtfrase_dom"/>
</dbReference>
<dbReference type="InterPro" id="IPR050210">
    <property type="entry name" value="tRNA_Adenine-N(6)_MTase"/>
</dbReference>
<protein>
    <submittedName>
        <fullName evidence="2">tRNA1(Val) A37 N6-methylase TrmN6</fullName>
    </submittedName>
</protein>
<evidence type="ECO:0000313" key="3">
    <source>
        <dbReference type="Proteomes" id="UP000579136"/>
    </source>
</evidence>
<gene>
    <name evidence="2" type="ORF">HNQ45_001492</name>
</gene>
<sequence>MLKENERLDDLYRENFQIIQSKDTFSFSIDALLLSNFVHVTKRVKNIADFCSGNGIIPLLLSYKTKKPITGIEVQERLVDMARRSIDLNGKKEQIEIEHLDLKDVKLKYNHSVFDLITVNPPYFKNNQPTHSLTHHEIARSEVLIDLKGIIEAARYLINNKGKFYMVHRSERVHEIISLLHENNFTVSKLQFVYSKPENETAHFVLVEAIFNSTALVKVLPPLYIYNTHGEYTKEVEAIYYG</sequence>
<dbReference type="GO" id="GO:0008168">
    <property type="term" value="F:methyltransferase activity"/>
    <property type="evidence" value="ECO:0007669"/>
    <property type="project" value="InterPro"/>
</dbReference>
<reference evidence="2 3" key="1">
    <citation type="submission" date="2020-08" db="EMBL/GenBank/DDBJ databases">
        <title>Genomic Encyclopedia of Type Strains, Phase IV (KMG-IV): sequencing the most valuable type-strain genomes for metagenomic binning, comparative biology and taxonomic classification.</title>
        <authorList>
            <person name="Goeker M."/>
        </authorList>
    </citation>
    <scope>NUCLEOTIDE SEQUENCE [LARGE SCALE GENOMIC DNA]</scope>
    <source>
        <strain evidence="2 3">DSM 19163</strain>
    </source>
</reference>
<dbReference type="Proteomes" id="UP000579136">
    <property type="component" value="Unassembled WGS sequence"/>
</dbReference>
<evidence type="ECO:0000259" key="1">
    <source>
        <dbReference type="Pfam" id="PF05175"/>
    </source>
</evidence>
<keyword evidence="3" id="KW-1185">Reference proteome</keyword>
<dbReference type="PANTHER" id="PTHR47739">
    <property type="entry name" value="TRNA1(VAL) (ADENINE(37)-N6)-METHYLTRANSFERASE"/>
    <property type="match status" value="1"/>
</dbReference>
<name>A0A9Q2HFU3_9STAP</name>
<feature type="domain" description="Methyltransferase small" evidence="1">
    <location>
        <begin position="31"/>
        <end position="149"/>
    </location>
</feature>
<proteinExistence type="predicted"/>
<evidence type="ECO:0000313" key="2">
    <source>
        <dbReference type="EMBL" id="MBB5176604.1"/>
    </source>
</evidence>
<comment type="caution">
    <text evidence="2">The sequence shown here is derived from an EMBL/GenBank/DDBJ whole genome shotgun (WGS) entry which is preliminary data.</text>
</comment>